<feature type="domain" description="ARB-07466-like C-terminal" evidence="4">
    <location>
        <begin position="218"/>
        <end position="326"/>
    </location>
</feature>
<evidence type="ECO:0000256" key="1">
    <source>
        <dbReference type="SAM" id="Coils"/>
    </source>
</evidence>
<proteinExistence type="predicted"/>
<dbReference type="Pfam" id="PF26571">
    <property type="entry name" value="VldE"/>
    <property type="match status" value="1"/>
</dbReference>
<dbReference type="InterPro" id="IPR058593">
    <property type="entry name" value="ARB_07466-like_C"/>
</dbReference>
<feature type="coiled-coil region" evidence="1">
    <location>
        <begin position="135"/>
        <end position="173"/>
    </location>
</feature>
<keyword evidence="3" id="KW-0732">Signal</keyword>
<organism evidence="5 6">
    <name type="scientific">Dactylosporangium roseum</name>
    <dbReference type="NCBI Taxonomy" id="47989"/>
    <lineage>
        <taxon>Bacteria</taxon>
        <taxon>Bacillati</taxon>
        <taxon>Actinomycetota</taxon>
        <taxon>Actinomycetes</taxon>
        <taxon>Micromonosporales</taxon>
        <taxon>Micromonosporaceae</taxon>
        <taxon>Dactylosporangium</taxon>
    </lineage>
</organism>
<dbReference type="RefSeq" id="WP_260727894.1">
    <property type="nucleotide sequence ID" value="NZ_BAAABS010000033.1"/>
</dbReference>
<feature type="chain" id="PRO_5047509006" description="ARB-07466-like C-terminal domain-containing protein" evidence="3">
    <location>
        <begin position="29"/>
        <end position="334"/>
    </location>
</feature>
<protein>
    <recommendedName>
        <fullName evidence="4">ARB-07466-like C-terminal domain-containing protein</fullName>
    </recommendedName>
</protein>
<dbReference type="Proteomes" id="UP001058271">
    <property type="component" value="Chromosome"/>
</dbReference>
<feature type="compositionally biased region" description="Gly residues" evidence="2">
    <location>
        <begin position="177"/>
        <end position="191"/>
    </location>
</feature>
<feature type="signal peptide" evidence="3">
    <location>
        <begin position="1"/>
        <end position="28"/>
    </location>
</feature>
<gene>
    <name evidence="5" type="ORF">Drose_09965</name>
</gene>
<dbReference type="EMBL" id="CP073721">
    <property type="protein sequence ID" value="UWZ38527.1"/>
    <property type="molecule type" value="Genomic_DNA"/>
</dbReference>
<reference evidence="5" key="1">
    <citation type="submission" date="2021-04" db="EMBL/GenBank/DDBJ databases">
        <title>Biosynthetic gene clusters of Dactylosporangioum roseum.</title>
        <authorList>
            <person name="Hartkoorn R.C."/>
            <person name="Beaudoing E."/>
            <person name="Hot D."/>
            <person name="Moureu S."/>
        </authorList>
    </citation>
    <scope>NUCLEOTIDE SEQUENCE</scope>
    <source>
        <strain evidence="5">NRRL B-16295</strain>
    </source>
</reference>
<accession>A0ABY5ZAL7</accession>
<evidence type="ECO:0000259" key="4">
    <source>
        <dbReference type="Pfam" id="PF26571"/>
    </source>
</evidence>
<keyword evidence="6" id="KW-1185">Reference proteome</keyword>
<sequence>MLTAPTRVLTLLAAALLLVVGIVDPVAAEPGEDGGQNLTVRQALDKALAEYNDAKGRLDKSIADQAAINAEMAKTQQHLTELEATAGVVANAAYRGRRVSMANVIIGADNPDTMLHNMVTVEYMLSRDDAQLHELVETRRKLDQQQKDIAAAVANQQAQLKIMEANKKAAEDALRKAGGGGDTSGAPGGGKVTTKPVARNSDGSYPTESCSLDDPTTSGCMSPRMRNAYNEARMAGYTHYTSCYRGGGGGDHPLGKACDFSANATTFVNARATGADKTYGDNLAAWCVANAKNLGVKYVIWYKRIWQPSSGWKSYGGDGTPAGDHYNHVHLSMQ</sequence>
<evidence type="ECO:0000256" key="3">
    <source>
        <dbReference type="SAM" id="SignalP"/>
    </source>
</evidence>
<name>A0ABY5ZAL7_9ACTN</name>
<evidence type="ECO:0000256" key="2">
    <source>
        <dbReference type="SAM" id="MobiDB-lite"/>
    </source>
</evidence>
<evidence type="ECO:0000313" key="5">
    <source>
        <dbReference type="EMBL" id="UWZ38527.1"/>
    </source>
</evidence>
<feature type="compositionally biased region" description="Polar residues" evidence="2">
    <location>
        <begin position="201"/>
        <end position="217"/>
    </location>
</feature>
<keyword evidence="1" id="KW-0175">Coiled coil</keyword>
<feature type="region of interest" description="Disordered" evidence="2">
    <location>
        <begin position="173"/>
        <end position="217"/>
    </location>
</feature>
<evidence type="ECO:0000313" key="6">
    <source>
        <dbReference type="Proteomes" id="UP001058271"/>
    </source>
</evidence>
<dbReference type="Gene3D" id="6.10.250.3150">
    <property type="match status" value="1"/>
</dbReference>